<protein>
    <submittedName>
        <fullName evidence="1">Uncharacterized protein</fullName>
    </submittedName>
</protein>
<dbReference type="EMBL" id="KB445561">
    <property type="protein sequence ID" value="EMC92776.1"/>
    <property type="molecule type" value="Genomic_DNA"/>
</dbReference>
<name>M2M8P6_BAUPA</name>
<evidence type="ECO:0000313" key="1">
    <source>
        <dbReference type="EMBL" id="EMC92776.1"/>
    </source>
</evidence>
<dbReference type="KEGG" id="bcom:BAUCODRAFT_125750"/>
<dbReference type="Proteomes" id="UP000011761">
    <property type="component" value="Unassembled WGS sequence"/>
</dbReference>
<sequence length="109" mass="12981">MNHTRNLALLLYDKQFKAVSRAEANLPGPGWVYNSSNDRGKLVWTRLSKKHHDRMQDVMYTMIKLGKKAVRERWSRQQLTARMNLCLVRFKMNTRHWVKSPKWQATLVL</sequence>
<dbReference type="AlphaFoldDB" id="M2M8P6"/>
<organism evidence="1 2">
    <name type="scientific">Baudoinia panamericana (strain UAMH 10762)</name>
    <name type="common">Angels' share fungus</name>
    <name type="synonym">Baudoinia compniacensis (strain UAMH 10762)</name>
    <dbReference type="NCBI Taxonomy" id="717646"/>
    <lineage>
        <taxon>Eukaryota</taxon>
        <taxon>Fungi</taxon>
        <taxon>Dikarya</taxon>
        <taxon>Ascomycota</taxon>
        <taxon>Pezizomycotina</taxon>
        <taxon>Dothideomycetes</taxon>
        <taxon>Dothideomycetidae</taxon>
        <taxon>Mycosphaerellales</taxon>
        <taxon>Teratosphaeriaceae</taxon>
        <taxon>Baudoinia</taxon>
    </lineage>
</organism>
<dbReference type="GeneID" id="19107995"/>
<evidence type="ECO:0000313" key="2">
    <source>
        <dbReference type="Proteomes" id="UP000011761"/>
    </source>
</evidence>
<dbReference type="HOGENOM" id="CLU_2183451_0_0_1"/>
<dbReference type="RefSeq" id="XP_007680108.1">
    <property type="nucleotide sequence ID" value="XM_007681918.1"/>
</dbReference>
<accession>M2M8P6</accession>
<gene>
    <name evidence="1" type="ORF">BAUCODRAFT_125750</name>
</gene>
<reference evidence="1 2" key="1">
    <citation type="journal article" date="2012" name="PLoS Pathog.">
        <title>Diverse lifestyles and strategies of plant pathogenesis encoded in the genomes of eighteen Dothideomycetes fungi.</title>
        <authorList>
            <person name="Ohm R.A."/>
            <person name="Feau N."/>
            <person name="Henrissat B."/>
            <person name="Schoch C.L."/>
            <person name="Horwitz B.A."/>
            <person name="Barry K.W."/>
            <person name="Condon B.J."/>
            <person name="Copeland A.C."/>
            <person name="Dhillon B."/>
            <person name="Glaser F."/>
            <person name="Hesse C.N."/>
            <person name="Kosti I."/>
            <person name="LaButti K."/>
            <person name="Lindquist E.A."/>
            <person name="Lucas S."/>
            <person name="Salamov A.A."/>
            <person name="Bradshaw R.E."/>
            <person name="Ciuffetti L."/>
            <person name="Hamelin R.C."/>
            <person name="Kema G.H.J."/>
            <person name="Lawrence C."/>
            <person name="Scott J.A."/>
            <person name="Spatafora J.W."/>
            <person name="Turgeon B.G."/>
            <person name="de Wit P.J.G.M."/>
            <person name="Zhong S."/>
            <person name="Goodwin S.B."/>
            <person name="Grigoriev I.V."/>
        </authorList>
    </citation>
    <scope>NUCLEOTIDE SEQUENCE [LARGE SCALE GENOMIC DNA]</scope>
    <source>
        <strain evidence="1 2">UAMH 10762</strain>
    </source>
</reference>
<keyword evidence="2" id="KW-1185">Reference proteome</keyword>
<proteinExistence type="predicted"/>